<dbReference type="InterPro" id="IPR058240">
    <property type="entry name" value="rSAM_sf"/>
</dbReference>
<dbReference type="InterPro" id="IPR034505">
    <property type="entry name" value="Coproporphyrinogen-III_oxidase"/>
</dbReference>
<dbReference type="InterPro" id="IPR004559">
    <property type="entry name" value="HemW-like"/>
</dbReference>
<evidence type="ECO:0000313" key="11">
    <source>
        <dbReference type="EMBL" id="PPD57740.1"/>
    </source>
</evidence>
<accession>A0A2P5P632</accession>
<dbReference type="SMART" id="SM00729">
    <property type="entry name" value="Elp3"/>
    <property type="match status" value="1"/>
</dbReference>
<dbReference type="GO" id="GO:0004109">
    <property type="term" value="F:coproporphyrinogen oxidase activity"/>
    <property type="evidence" value="ECO:0007669"/>
    <property type="project" value="InterPro"/>
</dbReference>
<keyword evidence="12" id="KW-1185">Reference proteome</keyword>
<comment type="subcellular location">
    <subcellularLocation>
        <location evidence="9">Cytoplasm</location>
    </subcellularLocation>
</comment>
<dbReference type="PANTHER" id="PTHR13932">
    <property type="entry name" value="COPROPORPHYRINIGEN III OXIDASE"/>
    <property type="match status" value="1"/>
</dbReference>
<evidence type="ECO:0000256" key="9">
    <source>
        <dbReference type="RuleBase" id="RU364116"/>
    </source>
</evidence>
<evidence type="ECO:0000256" key="1">
    <source>
        <dbReference type="ARBA" id="ARBA00006100"/>
    </source>
</evidence>
<keyword evidence="3 9" id="KW-0349">Heme</keyword>
<evidence type="ECO:0000256" key="4">
    <source>
        <dbReference type="ARBA" id="ARBA00022691"/>
    </source>
</evidence>
<dbReference type="Proteomes" id="UP000235653">
    <property type="component" value="Unassembled WGS sequence"/>
</dbReference>
<evidence type="ECO:0000256" key="2">
    <source>
        <dbReference type="ARBA" id="ARBA00017228"/>
    </source>
</evidence>
<dbReference type="InterPro" id="IPR006638">
    <property type="entry name" value="Elp3/MiaA/NifB-like_rSAM"/>
</dbReference>
<keyword evidence="8 9" id="KW-0143">Chaperone</keyword>
<organism evidence="11 12">
    <name type="scientific">Dehalogenimonas etheniformans</name>
    <dbReference type="NCBI Taxonomy" id="1536648"/>
    <lineage>
        <taxon>Bacteria</taxon>
        <taxon>Bacillati</taxon>
        <taxon>Chloroflexota</taxon>
        <taxon>Dehalococcoidia</taxon>
        <taxon>Dehalococcoidales</taxon>
        <taxon>Dehalococcoidaceae</taxon>
        <taxon>Dehalogenimonas</taxon>
    </lineage>
</organism>
<dbReference type="GO" id="GO:0005737">
    <property type="term" value="C:cytoplasm"/>
    <property type="evidence" value="ECO:0007669"/>
    <property type="project" value="UniProtKB-SubCell"/>
</dbReference>
<proteinExistence type="inferred from homology"/>
<dbReference type="Pfam" id="PF06969">
    <property type="entry name" value="HemN_C"/>
    <property type="match status" value="1"/>
</dbReference>
<comment type="caution">
    <text evidence="11">The sequence shown here is derived from an EMBL/GenBank/DDBJ whole genome shotgun (WGS) entry which is preliminary data.</text>
</comment>
<dbReference type="EMBL" id="JQAN02000011">
    <property type="protein sequence ID" value="PPD57740.1"/>
    <property type="molecule type" value="Genomic_DNA"/>
</dbReference>
<evidence type="ECO:0000313" key="12">
    <source>
        <dbReference type="Proteomes" id="UP000235653"/>
    </source>
</evidence>
<dbReference type="CDD" id="cd01335">
    <property type="entry name" value="Radical_SAM"/>
    <property type="match status" value="1"/>
</dbReference>
<dbReference type="SFLD" id="SFLDF00562">
    <property type="entry name" value="HemN-like__clustered_with_heat"/>
    <property type="match status" value="1"/>
</dbReference>
<dbReference type="SUPFAM" id="SSF102114">
    <property type="entry name" value="Radical SAM enzymes"/>
    <property type="match status" value="1"/>
</dbReference>
<dbReference type="OrthoDB" id="9808022at2"/>
<sequence>MPELSLYIHVPFCLKKCSYCSFVSFSDRARDKQKYVQALIGEITLGQREGAAVSTVYLGGGTPSLLSDRQIGSILEGIHNHYVVDTDAEVTLEANPGTVDEAYLQSMRKLGINRLSLGIQSLSEKELAFLGRCHTVEESRRAVIEARQAGFDNLSLDFIYGLPNRKSCHWETMLNEIIDLGAEHLSFYGLTLEPDTPLGKMVASNKTPSPDADQAAEEYEIASRKLMEAGYRHYEISNWAKPGFESRHNTVYWQRGQYLGIGVAAHSFLDGSRFSNTVNLDEYFMKIKKGQLPREDLEPISPELALSETIFLGLRLEEGISMSDIGHQFSIDLSSRFSAEIAELSGLGLVEVSADRLKLTPRGRLLGNEVFLRFLPS</sequence>
<keyword evidence="9" id="KW-0004">4Fe-4S</keyword>
<dbReference type="Gene3D" id="3.20.20.70">
    <property type="entry name" value="Aldolase class I"/>
    <property type="match status" value="1"/>
</dbReference>
<dbReference type="SFLD" id="SFLDS00029">
    <property type="entry name" value="Radical_SAM"/>
    <property type="match status" value="1"/>
</dbReference>
<keyword evidence="6 9" id="KW-0408">Iron</keyword>
<dbReference type="RefSeq" id="WP_102330751.1">
    <property type="nucleotide sequence ID" value="NZ_CP058566.2"/>
</dbReference>
<dbReference type="GO" id="GO:0051539">
    <property type="term" value="F:4 iron, 4 sulfur cluster binding"/>
    <property type="evidence" value="ECO:0007669"/>
    <property type="project" value="UniProtKB-UniRule"/>
</dbReference>
<dbReference type="SFLD" id="SFLDG01065">
    <property type="entry name" value="anaerobic_coproporphyrinogen-I"/>
    <property type="match status" value="1"/>
</dbReference>
<comment type="function">
    <text evidence="9">Probably acts as a heme chaperone, transferring heme to an unknown acceptor. Binds one molecule of heme per monomer, possibly covalently. Binds 1 [4Fe-4S] cluster. The cluster is coordinated with 3 cysteines and an exchangeable S-adenosyl-L-methionine.</text>
</comment>
<gene>
    <name evidence="11" type="ORF">JP09_008370</name>
</gene>
<evidence type="ECO:0000256" key="7">
    <source>
        <dbReference type="ARBA" id="ARBA00023014"/>
    </source>
</evidence>
<keyword evidence="4 9" id="KW-0949">S-adenosyl-L-methionine</keyword>
<dbReference type="NCBIfam" id="TIGR00539">
    <property type="entry name" value="hemN_rel"/>
    <property type="match status" value="1"/>
</dbReference>
<comment type="similarity">
    <text evidence="1">Belongs to the anaerobic coproporphyrinogen-III oxidase family. HemW subfamily.</text>
</comment>
<evidence type="ECO:0000259" key="10">
    <source>
        <dbReference type="PROSITE" id="PS51918"/>
    </source>
</evidence>
<evidence type="ECO:0000256" key="6">
    <source>
        <dbReference type="ARBA" id="ARBA00023004"/>
    </source>
</evidence>
<protein>
    <recommendedName>
        <fullName evidence="2 9">Heme chaperone HemW</fullName>
    </recommendedName>
</protein>
<dbReference type="InterPro" id="IPR007197">
    <property type="entry name" value="rSAM"/>
</dbReference>
<reference evidence="11 12" key="1">
    <citation type="journal article" date="2017" name="ISME J.">
        <title>Grape pomace compost harbors organohalide-respiring Dehalogenimonas species with novel reductive dehalogenase genes.</title>
        <authorList>
            <person name="Yang Y."/>
            <person name="Higgins S.A."/>
            <person name="Yan J."/>
            <person name="Simsir B."/>
            <person name="Chourey K."/>
            <person name="Iyer R."/>
            <person name="Hettich R.L."/>
            <person name="Baldwin B."/>
            <person name="Ogles D.M."/>
            <person name="Loffler F.E."/>
        </authorList>
    </citation>
    <scope>NUCLEOTIDE SEQUENCE [LARGE SCALE GENOMIC DNA]</scope>
    <source>
        <strain evidence="11 12">GP</strain>
    </source>
</reference>
<dbReference type="Pfam" id="PF04055">
    <property type="entry name" value="Radical_SAM"/>
    <property type="match status" value="1"/>
</dbReference>
<dbReference type="GO" id="GO:0046872">
    <property type="term" value="F:metal ion binding"/>
    <property type="evidence" value="ECO:0007669"/>
    <property type="project" value="UniProtKB-UniRule"/>
</dbReference>
<keyword evidence="5 9" id="KW-0479">Metal-binding</keyword>
<evidence type="ECO:0000256" key="5">
    <source>
        <dbReference type="ARBA" id="ARBA00022723"/>
    </source>
</evidence>
<evidence type="ECO:0000256" key="8">
    <source>
        <dbReference type="ARBA" id="ARBA00023186"/>
    </source>
</evidence>
<dbReference type="AlphaFoldDB" id="A0A2P5P632"/>
<dbReference type="SFLD" id="SFLDF00288">
    <property type="entry name" value="HemN-like__clustered_with_nucl"/>
    <property type="match status" value="1"/>
</dbReference>
<evidence type="ECO:0000256" key="3">
    <source>
        <dbReference type="ARBA" id="ARBA00022617"/>
    </source>
</evidence>
<keyword evidence="7 9" id="KW-0411">Iron-sulfur</keyword>
<dbReference type="InterPro" id="IPR013785">
    <property type="entry name" value="Aldolase_TIM"/>
</dbReference>
<keyword evidence="9" id="KW-0963">Cytoplasm</keyword>
<dbReference type="PANTHER" id="PTHR13932:SF5">
    <property type="entry name" value="RADICAL S-ADENOSYL METHIONINE DOMAIN-CONTAINING PROTEIN 1, MITOCHONDRIAL"/>
    <property type="match status" value="1"/>
</dbReference>
<feature type="domain" description="Radical SAM core" evidence="10">
    <location>
        <begin position="1"/>
        <end position="232"/>
    </location>
</feature>
<dbReference type="PROSITE" id="PS51918">
    <property type="entry name" value="RADICAL_SAM"/>
    <property type="match status" value="1"/>
</dbReference>
<dbReference type="SFLD" id="SFLDG01082">
    <property type="entry name" value="B12-binding_domain_containing"/>
    <property type="match status" value="1"/>
</dbReference>
<dbReference type="InterPro" id="IPR010723">
    <property type="entry name" value="HemN_C"/>
</dbReference>
<dbReference type="GO" id="GO:0006779">
    <property type="term" value="P:porphyrin-containing compound biosynthetic process"/>
    <property type="evidence" value="ECO:0007669"/>
    <property type="project" value="InterPro"/>
</dbReference>
<name>A0A2P5P632_9CHLR</name>